<accession>A0A821US75</accession>
<gene>
    <name evidence="2" type="ORF">TOA249_LOCUS30211</name>
    <name evidence="1" type="ORF">UJA718_LOCUS24118</name>
</gene>
<dbReference type="Proteomes" id="UP000663873">
    <property type="component" value="Unassembled WGS sequence"/>
</dbReference>
<sequence>MVLIYDHHLKYLRLKSTRTCLRNLQVNSKITKNNPPPERIRNLLKNEKDYLSQLPIDILPEISPNTNQLFTSLDLPSTNDARLSLHHIINKYSSPDLEGVGIGVSV</sequence>
<dbReference type="EMBL" id="CAJOBP010005456">
    <property type="protein sequence ID" value="CAF4470008.1"/>
    <property type="molecule type" value="Genomic_DNA"/>
</dbReference>
<dbReference type="Proteomes" id="UP000663838">
    <property type="component" value="Unassembled WGS sequence"/>
</dbReference>
<comment type="caution">
    <text evidence="2">The sequence shown here is derived from an EMBL/GenBank/DDBJ whole genome shotgun (WGS) entry which is preliminary data.</text>
</comment>
<keyword evidence="4" id="KW-1185">Reference proteome</keyword>
<dbReference type="EMBL" id="CAJOBS010005108">
    <property type="protein sequence ID" value="CAF4893942.1"/>
    <property type="molecule type" value="Genomic_DNA"/>
</dbReference>
<protein>
    <submittedName>
        <fullName evidence="2">Uncharacterized protein</fullName>
    </submittedName>
</protein>
<reference evidence="2" key="1">
    <citation type="submission" date="2021-02" db="EMBL/GenBank/DDBJ databases">
        <authorList>
            <person name="Nowell W R."/>
        </authorList>
    </citation>
    <scope>NUCLEOTIDE SEQUENCE</scope>
</reference>
<evidence type="ECO:0000313" key="4">
    <source>
        <dbReference type="Proteomes" id="UP000663873"/>
    </source>
</evidence>
<evidence type="ECO:0000313" key="3">
    <source>
        <dbReference type="Proteomes" id="UP000663838"/>
    </source>
</evidence>
<name>A0A821US75_9BILA</name>
<evidence type="ECO:0000313" key="1">
    <source>
        <dbReference type="EMBL" id="CAF4470008.1"/>
    </source>
</evidence>
<organism evidence="2 3">
    <name type="scientific">Rotaria socialis</name>
    <dbReference type="NCBI Taxonomy" id="392032"/>
    <lineage>
        <taxon>Eukaryota</taxon>
        <taxon>Metazoa</taxon>
        <taxon>Spiralia</taxon>
        <taxon>Gnathifera</taxon>
        <taxon>Rotifera</taxon>
        <taxon>Eurotatoria</taxon>
        <taxon>Bdelloidea</taxon>
        <taxon>Philodinida</taxon>
        <taxon>Philodinidae</taxon>
        <taxon>Rotaria</taxon>
    </lineage>
</organism>
<dbReference type="AlphaFoldDB" id="A0A821US75"/>
<proteinExistence type="predicted"/>
<evidence type="ECO:0000313" key="2">
    <source>
        <dbReference type="EMBL" id="CAF4893942.1"/>
    </source>
</evidence>